<proteinExistence type="predicted"/>
<keyword evidence="2" id="KW-1185">Reference proteome</keyword>
<name>A0A8S1MU89_9CILI</name>
<organism evidence="1 2">
    <name type="scientific">Paramecium sonneborni</name>
    <dbReference type="NCBI Taxonomy" id="65129"/>
    <lineage>
        <taxon>Eukaryota</taxon>
        <taxon>Sar</taxon>
        <taxon>Alveolata</taxon>
        <taxon>Ciliophora</taxon>
        <taxon>Intramacronucleata</taxon>
        <taxon>Oligohymenophorea</taxon>
        <taxon>Peniculida</taxon>
        <taxon>Parameciidae</taxon>
        <taxon>Paramecium</taxon>
    </lineage>
</organism>
<dbReference type="AlphaFoldDB" id="A0A8S1MU89"/>
<sequence length="53" mass="6628">MILNQAFESQLMNHKIKNRNVLKLRLSQTINIKKLQLKKQLYFFHLERQFMYF</sequence>
<evidence type="ECO:0000313" key="2">
    <source>
        <dbReference type="Proteomes" id="UP000692954"/>
    </source>
</evidence>
<reference evidence="1" key="1">
    <citation type="submission" date="2021-01" db="EMBL/GenBank/DDBJ databases">
        <authorList>
            <consortium name="Genoscope - CEA"/>
            <person name="William W."/>
        </authorList>
    </citation>
    <scope>NUCLEOTIDE SEQUENCE</scope>
</reference>
<protein>
    <submittedName>
        <fullName evidence="1">Uncharacterized protein</fullName>
    </submittedName>
</protein>
<comment type="caution">
    <text evidence="1">The sequence shown here is derived from an EMBL/GenBank/DDBJ whole genome shotgun (WGS) entry which is preliminary data.</text>
</comment>
<dbReference type="Proteomes" id="UP000692954">
    <property type="component" value="Unassembled WGS sequence"/>
</dbReference>
<evidence type="ECO:0000313" key="1">
    <source>
        <dbReference type="EMBL" id="CAD8080335.1"/>
    </source>
</evidence>
<dbReference type="EMBL" id="CAJJDN010000040">
    <property type="protein sequence ID" value="CAD8080335.1"/>
    <property type="molecule type" value="Genomic_DNA"/>
</dbReference>
<accession>A0A8S1MU89</accession>
<gene>
    <name evidence="1" type="ORF">PSON_ATCC_30995.1.T0400187</name>
</gene>